<feature type="transmembrane region" description="Helical" evidence="2">
    <location>
        <begin position="49"/>
        <end position="66"/>
    </location>
</feature>
<feature type="transmembrane region" description="Helical" evidence="2">
    <location>
        <begin position="12"/>
        <end position="29"/>
    </location>
</feature>
<keyword evidence="2" id="KW-0812">Transmembrane</keyword>
<evidence type="ECO:0000256" key="2">
    <source>
        <dbReference type="SAM" id="Phobius"/>
    </source>
</evidence>
<feature type="transmembrane region" description="Helical" evidence="2">
    <location>
        <begin position="138"/>
        <end position="157"/>
    </location>
</feature>
<dbReference type="EMBL" id="MN739317">
    <property type="protein sequence ID" value="QHS98511.1"/>
    <property type="molecule type" value="Genomic_DNA"/>
</dbReference>
<keyword evidence="2" id="KW-1133">Transmembrane helix</keyword>
<proteinExistence type="predicted"/>
<keyword evidence="2" id="KW-0472">Membrane</keyword>
<reference evidence="3" key="1">
    <citation type="journal article" date="2020" name="Nature">
        <title>Giant virus diversity and host interactions through global metagenomics.</title>
        <authorList>
            <person name="Schulz F."/>
            <person name="Roux S."/>
            <person name="Paez-Espino D."/>
            <person name="Jungbluth S."/>
            <person name="Walsh D.A."/>
            <person name="Denef V.J."/>
            <person name="McMahon K.D."/>
            <person name="Konstantinidis K.T."/>
            <person name="Eloe-Fadrosh E.A."/>
            <person name="Kyrpides N.C."/>
            <person name="Woyke T."/>
        </authorList>
    </citation>
    <scope>NUCLEOTIDE SEQUENCE</scope>
    <source>
        <strain evidence="3">GVMAG-M-3300020185-18</strain>
    </source>
</reference>
<organism evidence="3">
    <name type="scientific">viral metagenome</name>
    <dbReference type="NCBI Taxonomy" id="1070528"/>
    <lineage>
        <taxon>unclassified sequences</taxon>
        <taxon>metagenomes</taxon>
        <taxon>organismal metagenomes</taxon>
    </lineage>
</organism>
<accession>A0A6C0C327</accession>
<evidence type="ECO:0000256" key="1">
    <source>
        <dbReference type="SAM" id="Coils"/>
    </source>
</evidence>
<keyword evidence="1" id="KW-0175">Coiled coil</keyword>
<dbReference type="AlphaFoldDB" id="A0A6C0C327"/>
<feature type="coiled-coil region" evidence="1">
    <location>
        <begin position="112"/>
        <end position="139"/>
    </location>
</feature>
<evidence type="ECO:0000313" key="3">
    <source>
        <dbReference type="EMBL" id="QHS98511.1"/>
    </source>
</evidence>
<feature type="transmembrane region" description="Helical" evidence="2">
    <location>
        <begin position="86"/>
        <end position="112"/>
    </location>
</feature>
<name>A0A6C0C327_9ZZZZ</name>
<sequence length="183" mass="22137">MILVDVYRKHSKNILGIIIALWVLLVNVSGNFTAETLGCKTQKLLNTQWFKHFIVFAIIYFTINFTKIDHKNPPMHDIGKSFVVWILYHFFTHMDIFPTIVVSIIFMMIFFISNYRDYYNQQKRETQQLEQTLEQIEIGLFYLSMIIICLGFFKYYLEKKHEYRNTWNFWKFIMGVKKCKSLR</sequence>
<protein>
    <submittedName>
        <fullName evidence="3">Uncharacterized protein</fullName>
    </submittedName>
</protein>